<feature type="transmembrane region" description="Helical" evidence="1">
    <location>
        <begin position="70"/>
        <end position="93"/>
    </location>
</feature>
<evidence type="ECO:0000313" key="2">
    <source>
        <dbReference type="EMBL" id="KAL0487753.1"/>
    </source>
</evidence>
<dbReference type="AlphaFoldDB" id="A0AAW2ZEG0"/>
<evidence type="ECO:0000313" key="3">
    <source>
        <dbReference type="Proteomes" id="UP001431209"/>
    </source>
</evidence>
<proteinExistence type="predicted"/>
<name>A0AAW2ZEG0_9EUKA</name>
<keyword evidence="1" id="KW-0812">Transmembrane</keyword>
<feature type="transmembrane region" description="Helical" evidence="1">
    <location>
        <begin position="38"/>
        <end position="58"/>
    </location>
</feature>
<keyword evidence="3" id="KW-1185">Reference proteome</keyword>
<dbReference type="EMBL" id="JAOPGA020001371">
    <property type="protein sequence ID" value="KAL0487753.1"/>
    <property type="molecule type" value="Genomic_DNA"/>
</dbReference>
<keyword evidence="1" id="KW-0472">Membrane</keyword>
<accession>A0AAW2ZEG0</accession>
<protein>
    <submittedName>
        <fullName evidence="2">AbcC3</fullName>
    </submittedName>
</protein>
<gene>
    <name evidence="2" type="ORF">AKO1_000127</name>
</gene>
<dbReference type="Proteomes" id="UP001431209">
    <property type="component" value="Unassembled WGS sequence"/>
</dbReference>
<evidence type="ECO:0000256" key="1">
    <source>
        <dbReference type="SAM" id="Phobius"/>
    </source>
</evidence>
<keyword evidence="1" id="KW-1133">Transmembrane helix</keyword>
<reference evidence="2 3" key="1">
    <citation type="submission" date="2024-03" db="EMBL/GenBank/DDBJ databases">
        <title>The Acrasis kona genome and developmental transcriptomes reveal deep origins of eukaryotic multicellular pathways.</title>
        <authorList>
            <person name="Sheikh S."/>
            <person name="Fu C.-J."/>
            <person name="Brown M.W."/>
            <person name="Baldauf S.L."/>
        </authorList>
    </citation>
    <scope>NUCLEOTIDE SEQUENCE [LARGE SCALE GENOMIC DNA]</scope>
    <source>
        <strain evidence="2 3">ATCC MYA-3509</strain>
    </source>
</reference>
<sequence>MKPFAYATATFDLLMGCLCCVGLTYGLASDLETLEALYMVPVLSVMIAWTVIFFKSDCSMYVDLNLDIKVYFICYWIFFGLSAISSFIGYSFAKGSTTIHLKSKSRTQLQTDATLNVDHNL</sequence>
<organism evidence="2 3">
    <name type="scientific">Acrasis kona</name>
    <dbReference type="NCBI Taxonomy" id="1008807"/>
    <lineage>
        <taxon>Eukaryota</taxon>
        <taxon>Discoba</taxon>
        <taxon>Heterolobosea</taxon>
        <taxon>Tetramitia</taxon>
        <taxon>Eutetramitia</taxon>
        <taxon>Acrasidae</taxon>
        <taxon>Acrasis</taxon>
    </lineage>
</organism>
<comment type="caution">
    <text evidence="2">The sequence shown here is derived from an EMBL/GenBank/DDBJ whole genome shotgun (WGS) entry which is preliminary data.</text>
</comment>